<dbReference type="CDD" id="cd00756">
    <property type="entry name" value="MoaE"/>
    <property type="match status" value="1"/>
</dbReference>
<dbReference type="EMBL" id="BAABAE010000003">
    <property type="protein sequence ID" value="GAA3737239.1"/>
    <property type="molecule type" value="Genomic_DNA"/>
</dbReference>
<name>A0ABP7FJ37_9MICO</name>
<dbReference type="Gene3D" id="3.90.1170.40">
    <property type="entry name" value="Molybdopterin biosynthesis MoaE subunit"/>
    <property type="match status" value="1"/>
</dbReference>
<comment type="caution">
    <text evidence="1">The sequence shown here is derived from an EMBL/GenBank/DDBJ whole genome shotgun (WGS) entry which is preliminary data.</text>
</comment>
<proteinExistence type="predicted"/>
<evidence type="ECO:0000313" key="1">
    <source>
        <dbReference type="EMBL" id="GAA3737239.1"/>
    </source>
</evidence>
<reference evidence="2" key="1">
    <citation type="journal article" date="2019" name="Int. J. Syst. Evol. Microbiol.">
        <title>The Global Catalogue of Microorganisms (GCM) 10K type strain sequencing project: providing services to taxonomists for standard genome sequencing and annotation.</title>
        <authorList>
            <consortium name="The Broad Institute Genomics Platform"/>
            <consortium name="The Broad Institute Genome Sequencing Center for Infectious Disease"/>
            <person name="Wu L."/>
            <person name="Ma J."/>
        </authorList>
    </citation>
    <scope>NUCLEOTIDE SEQUENCE [LARGE SCALE GENOMIC DNA]</scope>
    <source>
        <strain evidence="2">JCM 16949</strain>
    </source>
</reference>
<sequence>MPSSIGPRPFAVITGEEISVRTVQGSVESPRSGAVVLFHGVVRNHDDGHDILSLDYQAHPDAERILAECCASVADETGLAVAAAHRIGHLEIGDVALVAAASAAHRREAFDACELLVERIKSTVPIWKRQYFTDGRSEWVGL</sequence>
<keyword evidence="2" id="KW-1185">Reference proteome</keyword>
<dbReference type="InterPro" id="IPR003448">
    <property type="entry name" value="Mopterin_biosynth_MoaE"/>
</dbReference>
<dbReference type="SUPFAM" id="SSF54690">
    <property type="entry name" value="Molybdopterin synthase subunit MoaE"/>
    <property type="match status" value="1"/>
</dbReference>
<dbReference type="InterPro" id="IPR036563">
    <property type="entry name" value="MoaE_sf"/>
</dbReference>
<dbReference type="Proteomes" id="UP001501004">
    <property type="component" value="Unassembled WGS sequence"/>
</dbReference>
<protein>
    <submittedName>
        <fullName evidence="1">Molybdopterin synthase subunit MoaE2</fullName>
    </submittedName>
</protein>
<dbReference type="PANTHER" id="PTHR23404">
    <property type="entry name" value="MOLYBDOPTERIN SYNTHASE RELATED"/>
    <property type="match status" value="1"/>
</dbReference>
<organism evidence="1 2">
    <name type="scientific">Leifsonella bigeumensis</name>
    <dbReference type="NCBI Taxonomy" id="433643"/>
    <lineage>
        <taxon>Bacteria</taxon>
        <taxon>Bacillati</taxon>
        <taxon>Actinomycetota</taxon>
        <taxon>Actinomycetes</taxon>
        <taxon>Micrococcales</taxon>
        <taxon>Microbacteriaceae</taxon>
        <taxon>Leifsonella</taxon>
    </lineage>
</organism>
<dbReference type="RefSeq" id="WP_344754619.1">
    <property type="nucleotide sequence ID" value="NZ_BAABAE010000003.1"/>
</dbReference>
<accession>A0ABP7FJ37</accession>
<gene>
    <name evidence="1" type="primary">moaE2</name>
    <name evidence="1" type="ORF">GCM10022239_11260</name>
</gene>
<evidence type="ECO:0000313" key="2">
    <source>
        <dbReference type="Proteomes" id="UP001501004"/>
    </source>
</evidence>
<dbReference type="Pfam" id="PF02391">
    <property type="entry name" value="MoaE"/>
    <property type="match status" value="1"/>
</dbReference>